<evidence type="ECO:0000256" key="2">
    <source>
        <dbReference type="PROSITE-ProRule" id="PRU00169"/>
    </source>
</evidence>
<dbReference type="PROSITE" id="PS50110">
    <property type="entry name" value="RESPONSE_REGULATORY"/>
    <property type="match status" value="1"/>
</dbReference>
<evidence type="ECO:0000259" key="4">
    <source>
        <dbReference type="PROSITE" id="PS50921"/>
    </source>
</evidence>
<proteinExistence type="predicted"/>
<evidence type="ECO:0000313" key="5">
    <source>
        <dbReference type="EMBL" id="ACZ06969.1"/>
    </source>
</evidence>
<dbReference type="Pfam" id="PF00072">
    <property type="entry name" value="Response_reg"/>
    <property type="match status" value="1"/>
</dbReference>
<reference evidence="5 6" key="2">
    <citation type="journal article" date="2010" name="Stand. Genomic Sci.">
        <title>Complete genome sequence of Sebaldella termitidis type strain (NCTC 11300).</title>
        <authorList>
            <person name="Harmon-Smith M."/>
            <person name="Celia L."/>
            <person name="Chertkov O."/>
            <person name="Lapidus A."/>
            <person name="Copeland A."/>
            <person name="Glavina Del Rio T."/>
            <person name="Nolan M."/>
            <person name="Lucas S."/>
            <person name="Tice H."/>
            <person name="Cheng J.F."/>
            <person name="Han C."/>
            <person name="Detter J.C."/>
            <person name="Bruce D."/>
            <person name="Goodwin L."/>
            <person name="Pitluck S."/>
            <person name="Pati A."/>
            <person name="Liolios K."/>
            <person name="Ivanova N."/>
            <person name="Mavromatis K."/>
            <person name="Mikhailova N."/>
            <person name="Chen A."/>
            <person name="Palaniappan K."/>
            <person name="Land M."/>
            <person name="Hauser L."/>
            <person name="Chang Y.J."/>
            <person name="Jeffries C.D."/>
            <person name="Brettin T."/>
            <person name="Goker M."/>
            <person name="Beck B."/>
            <person name="Bristow J."/>
            <person name="Eisen J.A."/>
            <person name="Markowitz V."/>
            <person name="Hugenholtz P."/>
            <person name="Kyrpides N.C."/>
            <person name="Klenk H.P."/>
            <person name="Chen F."/>
        </authorList>
    </citation>
    <scope>NUCLEOTIDE SEQUENCE [LARGE SCALE GENOMIC DNA]</scope>
    <source>
        <strain evidence="6">ATCC 33386 / NCTC 11300</strain>
    </source>
</reference>
<name>D1AJR2_SEBTE</name>
<dbReference type="SUPFAM" id="SSF52172">
    <property type="entry name" value="CheY-like"/>
    <property type="match status" value="2"/>
</dbReference>
<keyword evidence="6" id="KW-1185">Reference proteome</keyword>
<dbReference type="PANTHER" id="PTHR44591:SF3">
    <property type="entry name" value="RESPONSE REGULATORY DOMAIN-CONTAINING PROTEIN"/>
    <property type="match status" value="1"/>
</dbReference>
<dbReference type="InterPro" id="IPR050595">
    <property type="entry name" value="Bact_response_regulator"/>
</dbReference>
<evidence type="ECO:0000313" key="6">
    <source>
        <dbReference type="Proteomes" id="UP000000845"/>
    </source>
</evidence>
<organism evidence="5 6">
    <name type="scientific">Sebaldella termitidis (strain ATCC 33386 / NCTC 11300)</name>
    <dbReference type="NCBI Taxonomy" id="526218"/>
    <lineage>
        <taxon>Bacteria</taxon>
        <taxon>Fusobacteriati</taxon>
        <taxon>Fusobacteriota</taxon>
        <taxon>Fusobacteriia</taxon>
        <taxon>Fusobacteriales</taxon>
        <taxon>Leptotrichiaceae</taxon>
        <taxon>Sebaldella</taxon>
    </lineage>
</organism>
<dbReference type="GO" id="GO:0000160">
    <property type="term" value="P:phosphorelay signal transduction system"/>
    <property type="evidence" value="ECO:0007669"/>
    <property type="project" value="InterPro"/>
</dbReference>
<dbReference type="Gene3D" id="3.40.50.2300">
    <property type="match status" value="1"/>
</dbReference>
<dbReference type="Proteomes" id="UP000000845">
    <property type="component" value="Chromosome"/>
</dbReference>
<dbReference type="KEGG" id="str:Sterm_0084"/>
<dbReference type="InterPro" id="IPR036388">
    <property type="entry name" value="WH-like_DNA-bd_sf"/>
</dbReference>
<gene>
    <name evidence="5" type="ordered locus">Sterm_0084</name>
</gene>
<dbReference type="InterPro" id="IPR011006">
    <property type="entry name" value="CheY-like_superfamily"/>
</dbReference>
<feature type="domain" description="ANTAR" evidence="4">
    <location>
        <begin position="126"/>
        <end position="187"/>
    </location>
</feature>
<dbReference type="InterPro" id="IPR001789">
    <property type="entry name" value="Sig_transdc_resp-reg_receiver"/>
</dbReference>
<dbReference type="Pfam" id="PF03861">
    <property type="entry name" value="ANTAR"/>
    <property type="match status" value="2"/>
</dbReference>
<dbReference type="PROSITE" id="PS50921">
    <property type="entry name" value="ANTAR"/>
    <property type="match status" value="1"/>
</dbReference>
<feature type="modified residue" description="4-aspartylphosphate" evidence="2">
    <location>
        <position position="55"/>
    </location>
</feature>
<dbReference type="PANTHER" id="PTHR44591">
    <property type="entry name" value="STRESS RESPONSE REGULATOR PROTEIN 1"/>
    <property type="match status" value="1"/>
</dbReference>
<dbReference type="EMBL" id="CP001739">
    <property type="protein sequence ID" value="ACZ06969.1"/>
    <property type="molecule type" value="Genomic_DNA"/>
</dbReference>
<reference evidence="6" key="1">
    <citation type="submission" date="2009-09" db="EMBL/GenBank/DDBJ databases">
        <title>The complete chromosome of Sebaldella termitidis ATCC 33386.</title>
        <authorList>
            <consortium name="US DOE Joint Genome Institute (JGI-PGF)"/>
            <person name="Lucas S."/>
            <person name="Copeland A."/>
            <person name="Lapidus A."/>
            <person name="Glavina del Rio T."/>
            <person name="Dalin E."/>
            <person name="Tice H."/>
            <person name="Bruce D."/>
            <person name="Goodwin L."/>
            <person name="Pitluck S."/>
            <person name="Kyrpides N."/>
            <person name="Mavromatis K."/>
            <person name="Ivanova N."/>
            <person name="Mikhailova N."/>
            <person name="Sims D."/>
            <person name="Meincke L."/>
            <person name="Brettin T."/>
            <person name="Detter J.C."/>
            <person name="Han C."/>
            <person name="Larimer F."/>
            <person name="Land M."/>
            <person name="Hauser L."/>
            <person name="Markowitz V."/>
            <person name="Cheng J.F."/>
            <person name="Hugenholtz P."/>
            <person name="Woyke T."/>
            <person name="Wu D."/>
            <person name="Eisen J.A."/>
        </authorList>
    </citation>
    <scope>NUCLEOTIDE SEQUENCE [LARGE SCALE GENOMIC DNA]</scope>
    <source>
        <strain evidence="6">ATCC 33386 / NCTC 11300</strain>
    </source>
</reference>
<accession>D1AJR2</accession>
<dbReference type="HOGENOM" id="CLU_000445_65_0_0"/>
<dbReference type="RefSeq" id="WP_012859569.1">
    <property type="nucleotide sequence ID" value="NC_013517.1"/>
</dbReference>
<evidence type="ECO:0000259" key="3">
    <source>
        <dbReference type="PROSITE" id="PS50110"/>
    </source>
</evidence>
<dbReference type="Gene3D" id="1.10.10.10">
    <property type="entry name" value="Winged helix-like DNA-binding domain superfamily/Winged helix DNA-binding domain"/>
    <property type="match status" value="2"/>
</dbReference>
<dbReference type="STRING" id="526218.Sterm_0084"/>
<dbReference type="eggNOG" id="COG3707">
    <property type="taxonomic scope" value="Bacteria"/>
</dbReference>
<dbReference type="GO" id="GO:0003723">
    <property type="term" value="F:RNA binding"/>
    <property type="evidence" value="ECO:0007669"/>
    <property type="project" value="InterPro"/>
</dbReference>
<protein>
    <submittedName>
        <fullName evidence="5">Response regulator receiver and ANTAR domain protein</fullName>
    </submittedName>
</protein>
<dbReference type="AlphaFoldDB" id="D1AJR2"/>
<dbReference type="PIRSF" id="PIRSF036382">
    <property type="entry name" value="RR_antiterm"/>
    <property type="match status" value="1"/>
</dbReference>
<dbReference type="InterPro" id="IPR008327">
    <property type="entry name" value="Sig_transdc_resp-reg_antiterm"/>
</dbReference>
<evidence type="ECO:0000256" key="1">
    <source>
        <dbReference type="ARBA" id="ARBA00022553"/>
    </source>
</evidence>
<dbReference type="SMART" id="SM01012">
    <property type="entry name" value="ANTAR"/>
    <property type="match status" value="2"/>
</dbReference>
<feature type="domain" description="Response regulatory" evidence="3">
    <location>
        <begin position="5"/>
        <end position="120"/>
    </location>
</feature>
<keyword evidence="1 2" id="KW-0597">Phosphoprotein</keyword>
<dbReference type="SMART" id="SM00448">
    <property type="entry name" value="REC"/>
    <property type="match status" value="1"/>
</dbReference>
<sequence length="242" mass="27210">MGKNRIVIVDDEPVIRMDFREILTLNGYFVAGEAADGFDAVELCRREKPDLVIMDIKMSVFDGLSAAEVILSEGLSDCVILVSAYNDKEFFKKAKHAGVMNYLIKPVREKVLIPAVEMALAKSLEIRSMKNKMTKMEEDTKNAKIIERAKYLLASSSDISEKEAYEKLRKLSMDKRCSMAKIAESILSQDSAKAFTEKAKVYLMKKYELSEQAAYLRIKRLSSEKKLSLSEAAAEILNNAGK</sequence>
<dbReference type="InterPro" id="IPR005561">
    <property type="entry name" value="ANTAR"/>
</dbReference>